<evidence type="ECO:0000259" key="2">
    <source>
        <dbReference type="PROSITE" id="PS50126"/>
    </source>
</evidence>
<dbReference type="Proteomes" id="UP000262939">
    <property type="component" value="Unassembled WGS sequence"/>
</dbReference>
<evidence type="ECO:0000256" key="1">
    <source>
        <dbReference type="PIRNR" id="PIRNR012524"/>
    </source>
</evidence>
<dbReference type="InterPro" id="IPR012340">
    <property type="entry name" value="NA-bd_OB-fold"/>
</dbReference>
<proteinExistence type="inferred from homology"/>
<dbReference type="PIRSF" id="PIRSF012524">
    <property type="entry name" value="YitL_S1"/>
    <property type="match status" value="1"/>
</dbReference>
<gene>
    <name evidence="3" type="ORF">D0466_05545</name>
</gene>
<dbReference type="Pfam" id="PF21191">
    <property type="entry name" value="CvfB_1st"/>
    <property type="match status" value="1"/>
</dbReference>
<organism evidence="3 4">
    <name type="scientific">Peribacillus glennii</name>
    <dbReference type="NCBI Taxonomy" id="2303991"/>
    <lineage>
        <taxon>Bacteria</taxon>
        <taxon>Bacillati</taxon>
        <taxon>Bacillota</taxon>
        <taxon>Bacilli</taxon>
        <taxon>Bacillales</taxon>
        <taxon>Bacillaceae</taxon>
        <taxon>Peribacillus</taxon>
    </lineage>
</organism>
<dbReference type="Pfam" id="PF13509">
    <property type="entry name" value="S1_2"/>
    <property type="match status" value="1"/>
</dbReference>
<accession>A0A372LKC6</accession>
<dbReference type="PANTHER" id="PTHR37296:SF1">
    <property type="entry name" value="CONSERVED VIRULENCE FACTOR B"/>
    <property type="match status" value="1"/>
</dbReference>
<dbReference type="Gene3D" id="1.10.10.10">
    <property type="entry name" value="Winged helix-like DNA-binding domain superfamily/Winged helix DNA-binding domain"/>
    <property type="match status" value="1"/>
</dbReference>
<evidence type="ECO:0000313" key="4">
    <source>
        <dbReference type="Proteomes" id="UP000262939"/>
    </source>
</evidence>
<dbReference type="OrthoDB" id="9801597at2"/>
<dbReference type="InterPro" id="IPR048587">
    <property type="entry name" value="CvfB_S1_3rd"/>
</dbReference>
<dbReference type="InterPro" id="IPR048588">
    <property type="entry name" value="CvfB_S1_2nd"/>
</dbReference>
<protein>
    <recommendedName>
        <fullName evidence="2">S1 motif domain-containing protein</fullName>
    </recommendedName>
</protein>
<dbReference type="InterPro" id="IPR040764">
    <property type="entry name" value="CvfB_WH"/>
</dbReference>
<sequence length="290" mass="32841">MIEPGTVVELQVERQADFGVFLTDGNEDVLLHNNEMVTEQDIEIGDEVRVFIYHDKQGRITATMKIPEIEIGTYGWAEVVNVKEKLGVFVDIGISKDILVSVDDLPALDHLWPAVGDKLYVSLKTDRYGRLFGKLATEDVIQEIAVKTPAKGMRNTAVKGHVYRLLKVGSFMISEEGYRCFIHESERKEEPRLGEFVEGRVIERKEDGSLNISLIPFKQDQMSEDAQVIFNYLVNRGGAMPYSDKTPPDDIQFHFGLSKGAFKRALGKLMKEGKVYQEEGWTYSSDRKTT</sequence>
<dbReference type="SMART" id="SM00316">
    <property type="entry name" value="S1"/>
    <property type="match status" value="3"/>
</dbReference>
<feature type="domain" description="S1 motif" evidence="2">
    <location>
        <begin position="5"/>
        <end position="65"/>
    </location>
</feature>
<dbReference type="InterPro" id="IPR003029">
    <property type="entry name" value="S1_domain"/>
</dbReference>
<dbReference type="InterPro" id="IPR039566">
    <property type="entry name" value="CvfB_S1_st"/>
</dbReference>
<dbReference type="GO" id="GO:0003676">
    <property type="term" value="F:nucleic acid binding"/>
    <property type="evidence" value="ECO:0007669"/>
    <property type="project" value="InterPro"/>
</dbReference>
<keyword evidence="4" id="KW-1185">Reference proteome</keyword>
<comment type="caution">
    <text evidence="3">The sequence shown here is derived from an EMBL/GenBank/DDBJ whole genome shotgun (WGS) entry which is preliminary data.</text>
</comment>
<dbReference type="InterPro" id="IPR014464">
    <property type="entry name" value="CvfB_fam"/>
</dbReference>
<dbReference type="Gene3D" id="2.40.50.140">
    <property type="entry name" value="Nucleic acid-binding proteins"/>
    <property type="match status" value="3"/>
</dbReference>
<dbReference type="InterPro" id="IPR036388">
    <property type="entry name" value="WH-like_DNA-bd_sf"/>
</dbReference>
<dbReference type="PANTHER" id="PTHR37296">
    <property type="entry name" value="CONSERVED VIRULENCE FACTOR B"/>
    <property type="match status" value="1"/>
</dbReference>
<name>A0A372LKC6_9BACI</name>
<reference evidence="3 4" key="1">
    <citation type="submission" date="2018-08" db="EMBL/GenBank/DDBJ databases">
        <title>Bacillus chawlae sp. nov., Bacillus glennii sp. nov., and Bacillus saganii sp. nov. Isolated from the Vehicle Assembly Building at Kennedy Space Center where the Viking Spacecraft were Assembled.</title>
        <authorList>
            <person name="Seuylemezian A."/>
            <person name="Vaishampayan P."/>
        </authorList>
    </citation>
    <scope>NUCLEOTIDE SEQUENCE [LARGE SCALE GENOMIC DNA]</scope>
    <source>
        <strain evidence="3 4">V44-8</strain>
    </source>
</reference>
<dbReference type="EMBL" id="QVTD01000003">
    <property type="protein sequence ID" value="RFU66056.1"/>
    <property type="molecule type" value="Genomic_DNA"/>
</dbReference>
<dbReference type="AlphaFoldDB" id="A0A372LKC6"/>
<comment type="similarity">
    <text evidence="1">Belongs to the CvfB family.</text>
</comment>
<evidence type="ECO:0000313" key="3">
    <source>
        <dbReference type="EMBL" id="RFU66056.1"/>
    </source>
</evidence>
<dbReference type="PROSITE" id="PS50126">
    <property type="entry name" value="S1"/>
    <property type="match status" value="1"/>
</dbReference>
<dbReference type="SUPFAM" id="SSF50249">
    <property type="entry name" value="Nucleic acid-binding proteins"/>
    <property type="match status" value="1"/>
</dbReference>
<dbReference type="Pfam" id="PF21543">
    <property type="entry name" value="CvfB_2nd"/>
    <property type="match status" value="1"/>
</dbReference>
<dbReference type="Pfam" id="PF17783">
    <property type="entry name" value="WHD_CvfB"/>
    <property type="match status" value="1"/>
</dbReference>